<dbReference type="InterPro" id="IPR000702">
    <property type="entry name" value="Ribosomal_uL6-like"/>
</dbReference>
<dbReference type="SUPFAM" id="SSF56053">
    <property type="entry name" value="Ribosomal protein L6"/>
    <property type="match status" value="1"/>
</dbReference>
<evidence type="ECO:0000256" key="2">
    <source>
        <dbReference type="ARBA" id="ARBA00022884"/>
    </source>
</evidence>
<dbReference type="GO" id="GO:0019843">
    <property type="term" value="F:rRNA binding"/>
    <property type="evidence" value="ECO:0007669"/>
    <property type="project" value="UniProtKB-KW"/>
</dbReference>
<dbReference type="GO" id="GO:0022625">
    <property type="term" value="C:cytosolic large ribosomal subunit"/>
    <property type="evidence" value="ECO:0007669"/>
    <property type="project" value="TreeGrafter"/>
</dbReference>
<evidence type="ECO:0000256" key="1">
    <source>
        <dbReference type="ARBA" id="ARBA00022730"/>
    </source>
</evidence>
<dbReference type="EMBL" id="VBAO01000252">
    <property type="protein sequence ID" value="TMI79895.1"/>
    <property type="molecule type" value="Genomic_DNA"/>
</dbReference>
<evidence type="ECO:0000313" key="7">
    <source>
        <dbReference type="Proteomes" id="UP000320048"/>
    </source>
</evidence>
<dbReference type="GO" id="GO:0002181">
    <property type="term" value="P:cytoplasmic translation"/>
    <property type="evidence" value="ECO:0007669"/>
    <property type="project" value="TreeGrafter"/>
</dbReference>
<keyword evidence="1" id="KW-0699">rRNA-binding</keyword>
<dbReference type="PANTHER" id="PTHR11655">
    <property type="entry name" value="60S/50S RIBOSOMAL PROTEIN L6/L9"/>
    <property type="match status" value="1"/>
</dbReference>
<dbReference type="InterPro" id="IPR036789">
    <property type="entry name" value="Ribosomal_uL6-like_a/b-dom_sf"/>
</dbReference>
<accession>A0A537J8R3</accession>
<keyword evidence="2" id="KW-0694">RNA-binding</keyword>
<dbReference type="FunFam" id="3.90.930.12:FF:000002">
    <property type="entry name" value="50S ribosomal protein L6"/>
    <property type="match status" value="1"/>
</dbReference>
<sequence>MSRVGKLPIAIPAGVEVTVAEQVIRVKGPKGGLERSVHPAVRVAVEGGQIVVTRQTDDRLHRALHGLTRALIANMV</sequence>
<evidence type="ECO:0000313" key="6">
    <source>
        <dbReference type="EMBL" id="TMI79895.1"/>
    </source>
</evidence>
<reference evidence="6 7" key="1">
    <citation type="journal article" date="2019" name="Nat. Microbiol.">
        <title>Mediterranean grassland soil C-N compound turnover is dependent on rainfall and depth, and is mediated by genomically divergent microorganisms.</title>
        <authorList>
            <person name="Diamond S."/>
            <person name="Andeer P.F."/>
            <person name="Li Z."/>
            <person name="Crits-Christoph A."/>
            <person name="Burstein D."/>
            <person name="Anantharaman K."/>
            <person name="Lane K.R."/>
            <person name="Thomas B.C."/>
            <person name="Pan C."/>
            <person name="Northen T.R."/>
            <person name="Banfield J.F."/>
        </authorList>
    </citation>
    <scope>NUCLEOTIDE SEQUENCE [LARGE SCALE GENOMIC DNA]</scope>
    <source>
        <strain evidence="6">NP_7</strain>
    </source>
</reference>
<evidence type="ECO:0000256" key="4">
    <source>
        <dbReference type="ARBA" id="ARBA00023274"/>
    </source>
</evidence>
<feature type="domain" description="Large ribosomal subunit protein uL6 alpha-beta" evidence="5">
    <location>
        <begin position="11"/>
        <end position="76"/>
    </location>
</feature>
<keyword evidence="4" id="KW-0687">Ribonucleoprotein</keyword>
<evidence type="ECO:0000256" key="3">
    <source>
        <dbReference type="ARBA" id="ARBA00022980"/>
    </source>
</evidence>
<organism evidence="6 7">
    <name type="scientific">Candidatus Segetimicrobium genomatis</name>
    <dbReference type="NCBI Taxonomy" id="2569760"/>
    <lineage>
        <taxon>Bacteria</taxon>
        <taxon>Bacillati</taxon>
        <taxon>Candidatus Sysuimicrobiota</taxon>
        <taxon>Candidatus Sysuimicrobiia</taxon>
        <taxon>Candidatus Sysuimicrobiales</taxon>
        <taxon>Candidatus Segetimicrobiaceae</taxon>
        <taxon>Candidatus Segetimicrobium</taxon>
    </lineage>
</organism>
<name>A0A537J8R3_9BACT</name>
<dbReference type="GO" id="GO:0003735">
    <property type="term" value="F:structural constituent of ribosome"/>
    <property type="evidence" value="ECO:0007669"/>
    <property type="project" value="InterPro"/>
</dbReference>
<evidence type="ECO:0000259" key="5">
    <source>
        <dbReference type="Pfam" id="PF00347"/>
    </source>
</evidence>
<dbReference type="PANTHER" id="PTHR11655:SF14">
    <property type="entry name" value="LARGE RIBOSOMAL SUBUNIT PROTEIN UL6M"/>
    <property type="match status" value="1"/>
</dbReference>
<feature type="non-terminal residue" evidence="6">
    <location>
        <position position="76"/>
    </location>
</feature>
<keyword evidence="3 6" id="KW-0689">Ribosomal protein</keyword>
<dbReference type="Proteomes" id="UP000320048">
    <property type="component" value="Unassembled WGS sequence"/>
</dbReference>
<gene>
    <name evidence="6" type="primary">rplF</name>
    <name evidence="6" type="ORF">E6H04_09620</name>
</gene>
<dbReference type="AlphaFoldDB" id="A0A537J8R3"/>
<proteinExistence type="predicted"/>
<dbReference type="Pfam" id="PF00347">
    <property type="entry name" value="Ribosomal_L6"/>
    <property type="match status" value="1"/>
</dbReference>
<dbReference type="Gene3D" id="3.90.930.12">
    <property type="entry name" value="Ribosomal protein L6, alpha-beta domain"/>
    <property type="match status" value="1"/>
</dbReference>
<dbReference type="InterPro" id="IPR020040">
    <property type="entry name" value="Ribosomal_uL6_a/b-dom"/>
</dbReference>
<comment type="caution">
    <text evidence="6">The sequence shown here is derived from an EMBL/GenBank/DDBJ whole genome shotgun (WGS) entry which is preliminary data.</text>
</comment>
<protein>
    <submittedName>
        <fullName evidence="6">50S ribosomal protein L6</fullName>
    </submittedName>
</protein>